<comment type="caution">
    <text evidence="1">The sequence shown here is derived from an EMBL/GenBank/DDBJ whole genome shotgun (WGS) entry which is preliminary data.</text>
</comment>
<accession>A0ACB9MUX9</accession>
<protein>
    <submittedName>
        <fullName evidence="1">Uncharacterized protein</fullName>
    </submittedName>
</protein>
<keyword evidence="2" id="KW-1185">Reference proteome</keyword>
<name>A0ACB9MUX9_BAUVA</name>
<evidence type="ECO:0000313" key="2">
    <source>
        <dbReference type="Proteomes" id="UP000828941"/>
    </source>
</evidence>
<gene>
    <name evidence="1" type="ORF">L6164_019337</name>
</gene>
<sequence>MITERRWSGKLEYLTRSYSEGKGMTTFPGLIFTLSSPSSTALVEDDPSSPDALAVQSEPTAKDARDQIPHSGCKTCGREEIEKGCNGEGRIQGGIATIPGFGWWPIKAYRPCPGFVASGGRYRRQGQSMNEVAFGRGGDKASVGTASSRCGHSVLLFQFQGVSASATILVFGVKNQSAEIDAEIRTRIEKTVRRILEESDLNETTESKIRKQASKELDLDLSAPHYKALMKQVVESFLEGKQEQQHQQEESTKQYDDDGDLEFRGKTLVSLREYYRKDGKELPSSKGISLTEEQWPALKKNVPAIEKATKKMESGST</sequence>
<organism evidence="1 2">
    <name type="scientific">Bauhinia variegata</name>
    <name type="common">Purple orchid tree</name>
    <name type="synonym">Phanera variegata</name>
    <dbReference type="NCBI Taxonomy" id="167791"/>
    <lineage>
        <taxon>Eukaryota</taxon>
        <taxon>Viridiplantae</taxon>
        <taxon>Streptophyta</taxon>
        <taxon>Embryophyta</taxon>
        <taxon>Tracheophyta</taxon>
        <taxon>Spermatophyta</taxon>
        <taxon>Magnoliopsida</taxon>
        <taxon>eudicotyledons</taxon>
        <taxon>Gunneridae</taxon>
        <taxon>Pentapetalae</taxon>
        <taxon>rosids</taxon>
        <taxon>fabids</taxon>
        <taxon>Fabales</taxon>
        <taxon>Fabaceae</taxon>
        <taxon>Cercidoideae</taxon>
        <taxon>Cercideae</taxon>
        <taxon>Bauhiniinae</taxon>
        <taxon>Bauhinia</taxon>
    </lineage>
</organism>
<dbReference type="Proteomes" id="UP000828941">
    <property type="component" value="Chromosome 8"/>
</dbReference>
<dbReference type="EMBL" id="CM039433">
    <property type="protein sequence ID" value="KAI4326806.1"/>
    <property type="molecule type" value="Genomic_DNA"/>
</dbReference>
<evidence type="ECO:0000313" key="1">
    <source>
        <dbReference type="EMBL" id="KAI4326806.1"/>
    </source>
</evidence>
<proteinExistence type="predicted"/>
<reference evidence="1 2" key="1">
    <citation type="journal article" date="2022" name="DNA Res.">
        <title>Chromosomal-level genome assembly of the orchid tree Bauhinia variegata (Leguminosae; Cercidoideae) supports the allotetraploid origin hypothesis of Bauhinia.</title>
        <authorList>
            <person name="Zhong Y."/>
            <person name="Chen Y."/>
            <person name="Zheng D."/>
            <person name="Pang J."/>
            <person name="Liu Y."/>
            <person name="Luo S."/>
            <person name="Meng S."/>
            <person name="Qian L."/>
            <person name="Wei D."/>
            <person name="Dai S."/>
            <person name="Zhou R."/>
        </authorList>
    </citation>
    <scope>NUCLEOTIDE SEQUENCE [LARGE SCALE GENOMIC DNA]</scope>
    <source>
        <strain evidence="1">BV-YZ2020</strain>
    </source>
</reference>